<evidence type="ECO:0000256" key="2">
    <source>
        <dbReference type="ARBA" id="ARBA00022679"/>
    </source>
</evidence>
<keyword evidence="8" id="KW-0963">Cytoplasm</keyword>
<reference evidence="10 11" key="1">
    <citation type="submission" date="2021-05" db="EMBL/GenBank/DDBJ databases">
        <title>The draft genome of Geobacter luticola JCM 17780.</title>
        <authorList>
            <person name="Xu Z."/>
            <person name="Masuda Y."/>
            <person name="Itoh H."/>
            <person name="Senoo K."/>
        </authorList>
    </citation>
    <scope>NUCLEOTIDE SEQUENCE [LARGE SCALE GENOMIC DNA]</scope>
    <source>
        <strain evidence="10 11">JCM 17780</strain>
    </source>
</reference>
<dbReference type="NCBIfam" id="NF009544">
    <property type="entry name" value="PRK12928.1"/>
    <property type="match status" value="1"/>
</dbReference>
<gene>
    <name evidence="8 10" type="primary">lipA</name>
    <name evidence="10" type="ORF">KI810_04265</name>
</gene>
<dbReference type="SFLD" id="SFLDG01058">
    <property type="entry name" value="lipoyl_synthase_like"/>
    <property type="match status" value="1"/>
</dbReference>
<dbReference type="Pfam" id="PF04055">
    <property type="entry name" value="Radical_SAM"/>
    <property type="match status" value="1"/>
</dbReference>
<dbReference type="SMART" id="SM00729">
    <property type="entry name" value="Elp3"/>
    <property type="match status" value="1"/>
</dbReference>
<keyword evidence="3 8" id="KW-0949">S-adenosyl-L-methionine</keyword>
<dbReference type="EMBL" id="JAHCVK010000001">
    <property type="protein sequence ID" value="MBT0652258.1"/>
    <property type="molecule type" value="Genomic_DNA"/>
</dbReference>
<evidence type="ECO:0000313" key="10">
    <source>
        <dbReference type="EMBL" id="MBT0652258.1"/>
    </source>
</evidence>
<dbReference type="InterPro" id="IPR006638">
    <property type="entry name" value="Elp3/MiaA/NifB-like_rSAM"/>
</dbReference>
<evidence type="ECO:0000256" key="1">
    <source>
        <dbReference type="ARBA" id="ARBA00022485"/>
    </source>
</evidence>
<evidence type="ECO:0000256" key="3">
    <source>
        <dbReference type="ARBA" id="ARBA00022691"/>
    </source>
</evidence>
<feature type="domain" description="Radical SAM core" evidence="9">
    <location>
        <begin position="55"/>
        <end position="270"/>
    </location>
</feature>
<proteinExistence type="inferred from homology"/>
<feature type="binding site" evidence="8">
    <location>
        <position position="281"/>
    </location>
    <ligand>
        <name>[4Fe-4S] cluster</name>
        <dbReference type="ChEBI" id="CHEBI:49883"/>
        <label>1</label>
    </ligand>
</feature>
<dbReference type="Gene3D" id="3.20.20.70">
    <property type="entry name" value="Aldolase class I"/>
    <property type="match status" value="1"/>
</dbReference>
<feature type="binding site" evidence="8">
    <location>
        <position position="48"/>
    </location>
    <ligand>
        <name>[4Fe-4S] cluster</name>
        <dbReference type="ChEBI" id="CHEBI:49883"/>
        <label>1</label>
    </ligand>
</feature>
<dbReference type="EC" id="2.8.1.8" evidence="8"/>
<dbReference type="NCBIfam" id="NF004019">
    <property type="entry name" value="PRK05481.1"/>
    <property type="match status" value="1"/>
</dbReference>
<dbReference type="InterPro" id="IPR003698">
    <property type="entry name" value="Lipoyl_synth"/>
</dbReference>
<dbReference type="SFLD" id="SFLDF00271">
    <property type="entry name" value="lipoyl_synthase"/>
    <property type="match status" value="1"/>
</dbReference>
<comment type="catalytic activity">
    <reaction evidence="7 8">
        <text>[[Fe-S] cluster scaffold protein carrying a second [4Fe-4S](2+) cluster] + N(6)-octanoyl-L-lysyl-[protein] + 2 oxidized [2Fe-2S]-[ferredoxin] + 2 S-adenosyl-L-methionine + 4 H(+) = [[Fe-S] cluster scaffold protein] + N(6)-[(R)-dihydrolipoyl]-L-lysyl-[protein] + 4 Fe(3+) + 2 hydrogen sulfide + 2 5'-deoxyadenosine + 2 L-methionine + 2 reduced [2Fe-2S]-[ferredoxin]</text>
        <dbReference type="Rhea" id="RHEA:16585"/>
        <dbReference type="Rhea" id="RHEA-COMP:9928"/>
        <dbReference type="Rhea" id="RHEA-COMP:10000"/>
        <dbReference type="Rhea" id="RHEA-COMP:10001"/>
        <dbReference type="Rhea" id="RHEA-COMP:10475"/>
        <dbReference type="Rhea" id="RHEA-COMP:14568"/>
        <dbReference type="Rhea" id="RHEA-COMP:14569"/>
        <dbReference type="ChEBI" id="CHEBI:15378"/>
        <dbReference type="ChEBI" id="CHEBI:17319"/>
        <dbReference type="ChEBI" id="CHEBI:29034"/>
        <dbReference type="ChEBI" id="CHEBI:29919"/>
        <dbReference type="ChEBI" id="CHEBI:33722"/>
        <dbReference type="ChEBI" id="CHEBI:33737"/>
        <dbReference type="ChEBI" id="CHEBI:33738"/>
        <dbReference type="ChEBI" id="CHEBI:57844"/>
        <dbReference type="ChEBI" id="CHEBI:59789"/>
        <dbReference type="ChEBI" id="CHEBI:78809"/>
        <dbReference type="ChEBI" id="CHEBI:83100"/>
        <dbReference type="EC" id="2.8.1.8"/>
    </reaction>
</comment>
<dbReference type="Proteomes" id="UP000756860">
    <property type="component" value="Unassembled WGS sequence"/>
</dbReference>
<feature type="binding site" evidence="8">
    <location>
        <position position="76"/>
    </location>
    <ligand>
        <name>[4Fe-4S] cluster</name>
        <dbReference type="ChEBI" id="CHEBI:49883"/>
        <label>2</label>
        <note>4Fe-4S-S-AdoMet</note>
    </ligand>
</feature>
<name>A0ABS5SA58_9BACT</name>
<evidence type="ECO:0000256" key="7">
    <source>
        <dbReference type="ARBA" id="ARBA00047326"/>
    </source>
</evidence>
<dbReference type="InterPro" id="IPR007197">
    <property type="entry name" value="rSAM"/>
</dbReference>
<dbReference type="SUPFAM" id="SSF102114">
    <property type="entry name" value="Radical SAM enzymes"/>
    <property type="match status" value="1"/>
</dbReference>
<dbReference type="InterPro" id="IPR013785">
    <property type="entry name" value="Aldolase_TIM"/>
</dbReference>
<comment type="subcellular location">
    <subcellularLocation>
        <location evidence="8">Cytoplasm</location>
    </subcellularLocation>
</comment>
<dbReference type="PANTHER" id="PTHR10949:SF0">
    <property type="entry name" value="LIPOYL SYNTHASE, MITOCHONDRIAL"/>
    <property type="match status" value="1"/>
</dbReference>
<dbReference type="NCBIfam" id="TIGR00510">
    <property type="entry name" value="lipA"/>
    <property type="match status" value="1"/>
</dbReference>
<dbReference type="PROSITE" id="PS51918">
    <property type="entry name" value="RADICAL_SAM"/>
    <property type="match status" value="1"/>
</dbReference>
<comment type="cofactor">
    <cofactor evidence="8">
        <name>[4Fe-4S] cluster</name>
        <dbReference type="ChEBI" id="CHEBI:49883"/>
    </cofactor>
    <text evidence="8">Binds 2 [4Fe-4S] clusters per subunit. One cluster is coordinated with 3 cysteines and an exchangeable S-adenosyl-L-methionine.</text>
</comment>
<organism evidence="10 11">
    <name type="scientific">Geomobilimonas luticola</name>
    <dbReference type="NCBI Taxonomy" id="1114878"/>
    <lineage>
        <taxon>Bacteria</taxon>
        <taxon>Pseudomonadati</taxon>
        <taxon>Thermodesulfobacteriota</taxon>
        <taxon>Desulfuromonadia</taxon>
        <taxon>Geobacterales</taxon>
        <taxon>Geobacteraceae</taxon>
        <taxon>Geomobilimonas</taxon>
    </lineage>
</organism>
<comment type="pathway">
    <text evidence="8">Protein modification; protein lipoylation via endogenous pathway; protein N(6)-(lipoyl)lysine from octanoyl-[acyl-carrier-protein]: step 2/2.</text>
</comment>
<accession>A0ABS5SA58</accession>
<keyword evidence="4 8" id="KW-0479">Metal-binding</keyword>
<feature type="binding site" evidence="8">
    <location>
        <position position="43"/>
    </location>
    <ligand>
        <name>[4Fe-4S] cluster</name>
        <dbReference type="ChEBI" id="CHEBI:49883"/>
        <label>1</label>
    </ligand>
</feature>
<dbReference type="HAMAP" id="MF_00206">
    <property type="entry name" value="Lipoyl_synth"/>
    <property type="match status" value="1"/>
</dbReference>
<evidence type="ECO:0000256" key="4">
    <source>
        <dbReference type="ARBA" id="ARBA00022723"/>
    </source>
</evidence>
<keyword evidence="5 8" id="KW-0408">Iron</keyword>
<dbReference type="PANTHER" id="PTHR10949">
    <property type="entry name" value="LIPOYL SYNTHASE"/>
    <property type="match status" value="1"/>
</dbReference>
<comment type="function">
    <text evidence="8">Catalyzes the radical-mediated insertion of two sulfur atoms into the C-6 and C-8 positions of the octanoyl moiety bound to the lipoyl domains of lipoate-dependent enzymes, thereby converting the octanoylated domains into lipoylated derivatives.</text>
</comment>
<feature type="binding site" evidence="8">
    <location>
        <position position="73"/>
    </location>
    <ligand>
        <name>[4Fe-4S] cluster</name>
        <dbReference type="ChEBI" id="CHEBI:49883"/>
        <label>2</label>
        <note>4Fe-4S-S-AdoMet</note>
    </ligand>
</feature>
<sequence length="295" mass="32809">MESGRKRDMKITRRPEWLQKKISPAAHADMERLLGDLRLHTVCQEAHCPNISECFRQRQATFLILGRLCTRLCSFCNVTKEAPEPVDPAEPGRVAGAVVRLGLRHVVITSPTRDDLPDGGAEHYATTVVAIRESAPETRIELLVPDFQGERASLAVVVAARPDIVGHNLETVPRLYHIRQGADYMRSLRVLATLRELAPDLPTKSGLMLGLGEEEGEVMEVLADLRRVGCAYLSLGQYLAPSKGHQPVERFVEPAEFEQYREKALTMGFAHVESGPYVRSSYHAEQYGSLNTSQA</sequence>
<evidence type="ECO:0000259" key="9">
    <source>
        <dbReference type="PROSITE" id="PS51918"/>
    </source>
</evidence>
<evidence type="ECO:0000256" key="8">
    <source>
        <dbReference type="HAMAP-Rule" id="MF_00206"/>
    </source>
</evidence>
<evidence type="ECO:0000256" key="6">
    <source>
        <dbReference type="ARBA" id="ARBA00023014"/>
    </source>
</evidence>
<keyword evidence="11" id="KW-1185">Reference proteome</keyword>
<dbReference type="SFLD" id="SFLDS00029">
    <property type="entry name" value="Radical_SAM"/>
    <property type="match status" value="1"/>
</dbReference>
<dbReference type="InterPro" id="IPR058240">
    <property type="entry name" value="rSAM_sf"/>
</dbReference>
<comment type="similarity">
    <text evidence="8">Belongs to the radical SAM superfamily. Lipoyl synthase family.</text>
</comment>
<comment type="caution">
    <text evidence="10">The sequence shown here is derived from an EMBL/GenBank/DDBJ whole genome shotgun (WGS) entry which is preliminary data.</text>
</comment>
<dbReference type="GO" id="GO:0016992">
    <property type="term" value="F:lipoate synthase activity"/>
    <property type="evidence" value="ECO:0007669"/>
    <property type="project" value="UniProtKB-EC"/>
</dbReference>
<dbReference type="PIRSF" id="PIRSF005963">
    <property type="entry name" value="Lipoyl_synth"/>
    <property type="match status" value="1"/>
</dbReference>
<evidence type="ECO:0000313" key="11">
    <source>
        <dbReference type="Proteomes" id="UP000756860"/>
    </source>
</evidence>
<keyword evidence="2 8" id="KW-0808">Transferase</keyword>
<keyword evidence="1 8" id="KW-0004">4Fe-4S</keyword>
<evidence type="ECO:0000256" key="5">
    <source>
        <dbReference type="ARBA" id="ARBA00023004"/>
    </source>
</evidence>
<protein>
    <recommendedName>
        <fullName evidence="8">Lipoyl synthase</fullName>
        <ecNumber evidence="8">2.8.1.8</ecNumber>
    </recommendedName>
    <alternativeName>
        <fullName evidence="8">Lip-syn</fullName>
        <shortName evidence="8">LS</shortName>
    </alternativeName>
    <alternativeName>
        <fullName evidence="8">Lipoate synthase</fullName>
    </alternativeName>
    <alternativeName>
        <fullName evidence="8">Lipoic acid synthase</fullName>
    </alternativeName>
    <alternativeName>
        <fullName evidence="8">Sulfur insertion protein LipA</fullName>
    </alternativeName>
</protein>
<keyword evidence="6 8" id="KW-0411">Iron-sulfur</keyword>
<feature type="binding site" evidence="8">
    <location>
        <position position="69"/>
    </location>
    <ligand>
        <name>[4Fe-4S] cluster</name>
        <dbReference type="ChEBI" id="CHEBI:49883"/>
        <label>2</label>
        <note>4Fe-4S-S-AdoMet</note>
    </ligand>
</feature>
<feature type="binding site" evidence="8">
    <location>
        <position position="54"/>
    </location>
    <ligand>
        <name>[4Fe-4S] cluster</name>
        <dbReference type="ChEBI" id="CHEBI:49883"/>
        <label>1</label>
    </ligand>
</feature>